<evidence type="ECO:0000256" key="5">
    <source>
        <dbReference type="ARBA" id="ARBA00023239"/>
    </source>
</evidence>
<feature type="site" description="Important for catalytic activity" evidence="7">
    <location>
        <position position="440"/>
    </location>
</feature>
<dbReference type="PANTHER" id="PTHR30518">
    <property type="entry name" value="ENDOLYTIC MUREIN TRANSGLYCOSYLASE"/>
    <property type="match status" value="1"/>
</dbReference>
<comment type="subcellular location">
    <subcellularLocation>
        <location evidence="7">Cell membrane</location>
        <topology evidence="7">Single-pass membrane protein</topology>
    </subcellularLocation>
</comment>
<keyword evidence="4 7" id="KW-0472">Membrane</keyword>
<dbReference type="Proteomes" id="UP001589862">
    <property type="component" value="Unassembled WGS sequence"/>
</dbReference>
<keyword evidence="2 7" id="KW-0812">Transmembrane</keyword>
<reference evidence="9 10" key="1">
    <citation type="submission" date="2024-09" db="EMBL/GenBank/DDBJ databases">
        <authorList>
            <person name="Sun Q."/>
            <person name="Mori K."/>
        </authorList>
    </citation>
    <scope>NUCLEOTIDE SEQUENCE [LARGE SCALE GENOMIC DNA]</scope>
    <source>
        <strain evidence="9 10">NCAIM B.02604</strain>
    </source>
</reference>
<name>A0ABV6P9K8_9MICC</name>
<keyword evidence="1 7" id="KW-1003">Cell membrane</keyword>
<feature type="transmembrane region" description="Helical" evidence="7">
    <location>
        <begin position="228"/>
        <end position="248"/>
    </location>
</feature>
<evidence type="ECO:0000256" key="8">
    <source>
        <dbReference type="SAM" id="MobiDB-lite"/>
    </source>
</evidence>
<dbReference type="InterPro" id="IPR003770">
    <property type="entry name" value="MLTG-like"/>
</dbReference>
<keyword evidence="6 7" id="KW-0961">Cell wall biogenesis/degradation</keyword>
<proteinExistence type="inferred from homology"/>
<dbReference type="EMBL" id="JBHLUB010000001">
    <property type="protein sequence ID" value="MFC0581087.1"/>
    <property type="molecule type" value="Genomic_DNA"/>
</dbReference>
<dbReference type="NCBIfam" id="TIGR00247">
    <property type="entry name" value="endolytic transglycosylase MltG"/>
    <property type="match status" value="1"/>
</dbReference>
<dbReference type="Pfam" id="PF02618">
    <property type="entry name" value="YceG"/>
    <property type="match status" value="1"/>
</dbReference>
<comment type="caution">
    <text evidence="9">The sequence shown here is derived from an EMBL/GenBank/DDBJ whole genome shotgun (WGS) entry which is preliminary data.</text>
</comment>
<dbReference type="HAMAP" id="MF_02065">
    <property type="entry name" value="MltG"/>
    <property type="match status" value="1"/>
</dbReference>
<organism evidence="9 10">
    <name type="scientific">Micrococcoides hystricis</name>
    <dbReference type="NCBI Taxonomy" id="1572761"/>
    <lineage>
        <taxon>Bacteria</taxon>
        <taxon>Bacillati</taxon>
        <taxon>Actinomycetota</taxon>
        <taxon>Actinomycetes</taxon>
        <taxon>Micrococcales</taxon>
        <taxon>Micrococcaceae</taxon>
        <taxon>Micrococcoides</taxon>
    </lineage>
</organism>
<keyword evidence="3 7" id="KW-1133">Transmembrane helix</keyword>
<comment type="catalytic activity">
    <reaction evidence="7">
        <text>a peptidoglycan chain = a peptidoglycan chain with N-acetyl-1,6-anhydromuramyl-[peptide] at the reducing end + a peptidoglycan chain with N-acetylglucosamine at the non-reducing end.</text>
        <dbReference type="EC" id="4.2.2.29"/>
    </reaction>
</comment>
<accession>A0ABV6P9K8</accession>
<evidence type="ECO:0000256" key="2">
    <source>
        <dbReference type="ARBA" id="ARBA00022692"/>
    </source>
</evidence>
<dbReference type="PANTHER" id="PTHR30518:SF2">
    <property type="entry name" value="ENDOLYTIC MUREIN TRANSGLYCOSYLASE"/>
    <property type="match status" value="1"/>
</dbReference>
<dbReference type="RefSeq" id="WP_377457642.1">
    <property type="nucleotide sequence ID" value="NZ_JBHLUB010000001.1"/>
</dbReference>
<comment type="similarity">
    <text evidence="7">Belongs to the transglycosylase MltG family.</text>
</comment>
<keyword evidence="5 7" id="KW-0456">Lyase</keyword>
<feature type="compositionally biased region" description="Basic and acidic residues" evidence="8">
    <location>
        <begin position="78"/>
        <end position="139"/>
    </location>
</feature>
<evidence type="ECO:0000256" key="1">
    <source>
        <dbReference type="ARBA" id="ARBA00022475"/>
    </source>
</evidence>
<protein>
    <recommendedName>
        <fullName evidence="7">Endolytic murein transglycosylase</fullName>
        <ecNumber evidence="7">4.2.2.29</ecNumber>
    </recommendedName>
    <alternativeName>
        <fullName evidence="7">Peptidoglycan lytic transglycosylase</fullName>
    </alternativeName>
    <alternativeName>
        <fullName evidence="7">Peptidoglycan polymerization terminase</fullName>
    </alternativeName>
</protein>
<feature type="region of interest" description="Disordered" evidence="8">
    <location>
        <begin position="1"/>
        <end position="139"/>
    </location>
</feature>
<sequence length="571" mass="63525">MTRETPPPGEGQSSDQPLTRRALRRARQQQSQSSSEFSGTGYRHSGASSSGAVPPPVPAVTESDSDVPFDQENPQPRSRREARLMEERRRERGSLFDQEQIEREHKRADDERRAAEAKARAEAAARAAEEQRRAHREKDRILQHIREQNAAWAMPKVETEEATPLPEEQLAETEAYQTEAIEIIEANKSGTVVDEHRDLLGYQTIELADTPAEELLANRRRKNRKKTLVLLTSLGVFALAIVVVAMFISNVMGDAAPKDFPGPGGEQVDFTVQQGEGTISIANRLTEEGVVASTRAFMDALSTNTSDREIQPGEYQMRSEMKASDAVDRLLEEADKVHYIAIRPGLRVSEVYKEISESTGLSEDDITAAAKPADFGLPADAETLEGYIRPGEYRVPVDAKPKDILKDMTAPTFKALEELGVTDPEEQYRALTIASILVGEANPEDYPKVAGIIENRLKPNNPQTNGYLQIDATVIYGLDVRRLQFTNEEKADKSNPYNSYAHKGLPPGPIGAPSQKALEAAANPEENDFYYWVTTNIETGETKFAKTYAEHNRYKAEYDEYCKDNPDICGN</sequence>
<comment type="function">
    <text evidence="7">Functions as a peptidoglycan terminase that cleaves nascent peptidoglycan strands endolytically to terminate their elongation.</text>
</comment>
<evidence type="ECO:0000313" key="10">
    <source>
        <dbReference type="Proteomes" id="UP001589862"/>
    </source>
</evidence>
<evidence type="ECO:0000256" key="7">
    <source>
        <dbReference type="HAMAP-Rule" id="MF_02065"/>
    </source>
</evidence>
<evidence type="ECO:0000256" key="4">
    <source>
        <dbReference type="ARBA" id="ARBA00023136"/>
    </source>
</evidence>
<evidence type="ECO:0000256" key="3">
    <source>
        <dbReference type="ARBA" id="ARBA00022989"/>
    </source>
</evidence>
<dbReference type="Gene3D" id="3.30.1490.480">
    <property type="entry name" value="Endolytic murein transglycosylase"/>
    <property type="match status" value="1"/>
</dbReference>
<keyword evidence="10" id="KW-1185">Reference proteome</keyword>
<evidence type="ECO:0000313" key="9">
    <source>
        <dbReference type="EMBL" id="MFC0581087.1"/>
    </source>
</evidence>
<evidence type="ECO:0000256" key="6">
    <source>
        <dbReference type="ARBA" id="ARBA00023316"/>
    </source>
</evidence>
<gene>
    <name evidence="7 9" type="primary">mltG</name>
    <name evidence="9" type="ORF">ACFFFR_01610</name>
</gene>
<dbReference type="EC" id="4.2.2.29" evidence="7"/>